<evidence type="ECO:0000256" key="3">
    <source>
        <dbReference type="ARBA" id="ARBA00022679"/>
    </source>
</evidence>
<keyword evidence="3" id="KW-0808">Transferase</keyword>
<dbReference type="Gene3D" id="1.20.120.160">
    <property type="entry name" value="HPT domain"/>
    <property type="match status" value="1"/>
</dbReference>
<organism evidence="8 9">
    <name type="scientific">Brassica napus</name>
    <name type="common">Rape</name>
    <dbReference type="NCBI Taxonomy" id="3708"/>
    <lineage>
        <taxon>Eukaryota</taxon>
        <taxon>Viridiplantae</taxon>
        <taxon>Streptophyta</taxon>
        <taxon>Embryophyta</taxon>
        <taxon>Tracheophyta</taxon>
        <taxon>Spermatophyta</taxon>
        <taxon>Magnoliopsida</taxon>
        <taxon>eudicotyledons</taxon>
        <taxon>Gunneridae</taxon>
        <taxon>Pentapetalae</taxon>
        <taxon>rosids</taxon>
        <taxon>malvids</taxon>
        <taxon>Brassicales</taxon>
        <taxon>Brassicaceae</taxon>
        <taxon>Brassiceae</taxon>
        <taxon>Brassica</taxon>
    </lineage>
</organism>
<dbReference type="PROSITE" id="PS50052">
    <property type="entry name" value="GUANYLATE_KINASE_2"/>
    <property type="match status" value="1"/>
</dbReference>
<feature type="non-terminal residue" evidence="8">
    <location>
        <position position="1"/>
    </location>
</feature>
<proteinExistence type="inferred from homology"/>
<reference evidence="8 9" key="1">
    <citation type="submission" date="2021-05" db="EMBL/GenBank/DDBJ databases">
        <title>Genome Assembly of Synthetic Allotetraploid Brassica napus Reveals Homoeologous Exchanges between Subgenomes.</title>
        <authorList>
            <person name="Davis J.T."/>
        </authorList>
    </citation>
    <scope>NUCLEOTIDE SEQUENCE [LARGE SCALE GENOMIC DNA]</scope>
    <source>
        <strain evidence="9">cv. Da-Ae</strain>
        <tissue evidence="8">Seedling</tissue>
    </source>
</reference>
<feature type="domain" description="Guanylate kinase-like" evidence="7">
    <location>
        <begin position="98"/>
        <end position="279"/>
    </location>
</feature>
<dbReference type="CDD" id="cd00071">
    <property type="entry name" value="GMPK"/>
    <property type="match status" value="1"/>
</dbReference>
<comment type="similarity">
    <text evidence="1">Belongs to the guanylate kinase family.</text>
</comment>
<keyword evidence="9" id="KW-1185">Reference proteome</keyword>
<evidence type="ECO:0000256" key="4">
    <source>
        <dbReference type="ARBA" id="ARBA00022741"/>
    </source>
</evidence>
<dbReference type="NCBIfam" id="TIGR03263">
    <property type="entry name" value="guanyl_kin"/>
    <property type="match status" value="1"/>
</dbReference>
<accession>A0ABQ7ZMI1</accession>
<gene>
    <name evidence="8" type="ORF">HID58_068836</name>
</gene>
<evidence type="ECO:0000256" key="1">
    <source>
        <dbReference type="ARBA" id="ARBA00005790"/>
    </source>
</evidence>
<dbReference type="InterPro" id="IPR027417">
    <property type="entry name" value="P-loop_NTPase"/>
</dbReference>
<dbReference type="InterPro" id="IPR036641">
    <property type="entry name" value="HPT_dom_sf"/>
</dbReference>
<dbReference type="Gene3D" id="3.30.63.10">
    <property type="entry name" value="Guanylate Kinase phosphate binding domain"/>
    <property type="match status" value="1"/>
</dbReference>
<dbReference type="InterPro" id="IPR008145">
    <property type="entry name" value="GK/Ca_channel_bsu"/>
</dbReference>
<dbReference type="EC" id="2.7.4.8" evidence="2"/>
<evidence type="ECO:0000259" key="7">
    <source>
        <dbReference type="PROSITE" id="PS50052"/>
    </source>
</evidence>
<sequence>RRSIEKKSFSFNPLMFHRFCSSLSRSSVIFPKSIKSPPFPFPRSLRRSPLTLSFSSFKMSDTNPSPIPSPTKQETLRSLESHLGSPFTSSPIIPPPNQLIIVISGPSGVGKDAVINKLRESRERLHFVVTATTRPMRPGEVDGKDYFFVTRDNFLSMVENDELLEYALVYGEYKGIPKKQIRESMSKGEDIVLRVDIQGAQTLRRILGSSAVFVFLVAESEVAMVERLVDRKTESQEELLVRVATAREEVRHLKSFDYVVVNAKGRLDDAVSRVEAIIDAEKYPLLCGVLLADFRYDFITEQKVFFHSGDTTSTEYLRRRQSFKKILFVSLTPVLRLRLNAAFSRQTPKKSVSCDKKSASELSPSLSISTPLSISLDLDENPSLLTLESLHRPLWSQPLSISLVSALPLDEPLKLDLSGSPSLDNPLKLRLSQNYWLSRICVTFKECCYSHKGKLISDLMCVRCLQQVDIEYKSLKAKLQDLFNLEQQIVQVTEALCFQIVKVLEFVAKKESLQLPHGFTALQLLTVAIANVCHFSDSSHYLLCSEIYSKTLMLVMVCGMILGLQDGFSELGMSYSFSVFKGFTGGSIADSGR</sequence>
<dbReference type="InterPro" id="IPR008144">
    <property type="entry name" value="Guanylate_kin-like_dom"/>
</dbReference>
<dbReference type="Proteomes" id="UP000824890">
    <property type="component" value="Unassembled WGS sequence"/>
</dbReference>
<evidence type="ECO:0000313" key="8">
    <source>
        <dbReference type="EMBL" id="KAH0881442.1"/>
    </source>
</evidence>
<dbReference type="PROSITE" id="PS00856">
    <property type="entry name" value="GUANYLATE_KINASE_1"/>
    <property type="match status" value="1"/>
</dbReference>
<evidence type="ECO:0000313" key="9">
    <source>
        <dbReference type="Proteomes" id="UP000824890"/>
    </source>
</evidence>
<keyword evidence="5" id="KW-0418">Kinase</keyword>
<keyword evidence="4" id="KW-0547">Nucleotide-binding</keyword>
<protein>
    <recommendedName>
        <fullName evidence="2">guanylate kinase</fullName>
        <ecNumber evidence="2">2.7.4.8</ecNumber>
    </recommendedName>
</protein>
<dbReference type="InterPro" id="IPR017665">
    <property type="entry name" value="Guanylate_kinase"/>
</dbReference>
<dbReference type="Gene3D" id="3.40.50.300">
    <property type="entry name" value="P-loop containing nucleotide triphosphate hydrolases"/>
    <property type="match status" value="1"/>
</dbReference>
<dbReference type="PANTHER" id="PTHR23117:SF13">
    <property type="entry name" value="GUANYLATE KINASE"/>
    <property type="match status" value="1"/>
</dbReference>
<evidence type="ECO:0000256" key="5">
    <source>
        <dbReference type="ARBA" id="ARBA00022777"/>
    </source>
</evidence>
<dbReference type="InterPro" id="IPR020590">
    <property type="entry name" value="Guanylate_kinase_CS"/>
</dbReference>
<name>A0ABQ7ZMI1_BRANA</name>
<keyword evidence="6" id="KW-0067">ATP-binding</keyword>
<dbReference type="Pfam" id="PF00625">
    <property type="entry name" value="Guanylate_kin"/>
    <property type="match status" value="1"/>
</dbReference>
<evidence type="ECO:0000256" key="2">
    <source>
        <dbReference type="ARBA" id="ARBA00012961"/>
    </source>
</evidence>
<comment type="caution">
    <text evidence="8">The sequence shown here is derived from an EMBL/GenBank/DDBJ whole genome shotgun (WGS) entry which is preliminary data.</text>
</comment>
<dbReference type="EMBL" id="JAGKQM010000015">
    <property type="protein sequence ID" value="KAH0881442.1"/>
    <property type="molecule type" value="Genomic_DNA"/>
</dbReference>
<dbReference type="SMART" id="SM00072">
    <property type="entry name" value="GuKc"/>
    <property type="match status" value="1"/>
</dbReference>
<dbReference type="PANTHER" id="PTHR23117">
    <property type="entry name" value="GUANYLATE KINASE-RELATED"/>
    <property type="match status" value="1"/>
</dbReference>
<evidence type="ECO:0000256" key="6">
    <source>
        <dbReference type="ARBA" id="ARBA00022840"/>
    </source>
</evidence>
<dbReference type="SUPFAM" id="SSF52540">
    <property type="entry name" value="P-loop containing nucleoside triphosphate hydrolases"/>
    <property type="match status" value="1"/>
</dbReference>